<evidence type="ECO:0000256" key="5">
    <source>
        <dbReference type="ARBA" id="ARBA00013113"/>
    </source>
</evidence>
<dbReference type="UniPathway" id="UPA00557">
    <property type="reaction ID" value="UER00612"/>
</dbReference>
<dbReference type="SMART" id="SM00563">
    <property type="entry name" value="PlsC"/>
    <property type="match status" value="1"/>
</dbReference>
<evidence type="ECO:0000256" key="9">
    <source>
        <dbReference type="ARBA" id="ARBA00022679"/>
    </source>
</evidence>
<gene>
    <name evidence="17" type="ORF">AXF42_Ash012025</name>
</gene>
<keyword evidence="7" id="KW-0150">Chloroplast</keyword>
<dbReference type="Gene3D" id="1.10.1200.50">
    <property type="entry name" value="Glycerol-3-phosphate acyltransferase, alpha helical bundle, N-terminal"/>
    <property type="match status" value="1"/>
</dbReference>
<keyword evidence="6" id="KW-0444">Lipid biosynthesis</keyword>
<evidence type="ECO:0000256" key="12">
    <source>
        <dbReference type="ARBA" id="ARBA00023209"/>
    </source>
</evidence>
<evidence type="ECO:0000256" key="10">
    <source>
        <dbReference type="ARBA" id="ARBA00022946"/>
    </source>
</evidence>
<evidence type="ECO:0000256" key="3">
    <source>
        <dbReference type="ARBA" id="ARBA00005189"/>
    </source>
</evidence>
<evidence type="ECO:0000256" key="4">
    <source>
        <dbReference type="ARBA" id="ARBA00007937"/>
    </source>
</evidence>
<dbReference type="InterPro" id="IPR023083">
    <property type="entry name" value="G3P_O-acylTrfase_N"/>
</dbReference>
<dbReference type="Proteomes" id="UP000236161">
    <property type="component" value="Unassembled WGS sequence"/>
</dbReference>
<dbReference type="STRING" id="1088818.A0A2I0AJJ6"/>
<feature type="domain" description="Phospholipid/glycerol acyltransferase" evidence="16">
    <location>
        <begin position="237"/>
        <end position="383"/>
    </location>
</feature>
<dbReference type="EC" id="2.3.1.15" evidence="5"/>
<sequence>MTSFTLSLDSCKAMLSISGPPRLARSWSRRKISVRCVGAVGPSTSEPCIPPVALDRWWGGRRCACVGFVPRERGMEEYLEDRMQRGWRSLVRRSVLASDKGAGGEVSQSRSPLRAQSEEELLSYVKKEVDSGRLSLSIAHGLEELYYSYRNAVLQSGVPEADEVILSNMTVAFDRILLDIENPFTFPPHHKAIREPFDYYMFGQNYIRPLIDLRKSYVGNISLFSNMEQHLQQGHNIVLFSNHQTEADPAVIALLLERTHPRIAESTVFVAGDRVVTDPLCKPFSMGRNLLCVYSKKHMFDDPELVEMKKRANIRSLKELAFLLRTGSQILWIAPSGGRDRPNPQTGEWFPAPFDSSSLDNMRRLVEHSGVPGHLHPLALLCYEVMPPPLQVEKEIGERRKLSHHGVGLSVTPEINFNEVAAHFKSQEEAKEACSNAMYDAVSEQYNILRSAIEEHKGLDASDSMVFLSQPWKQ</sequence>
<name>A0A2I0AJJ6_9ASPA</name>
<dbReference type="EMBL" id="KZ451978">
    <property type="protein sequence ID" value="PKA55733.1"/>
    <property type="molecule type" value="Genomic_DNA"/>
</dbReference>
<dbReference type="Gene3D" id="3.40.1130.10">
    <property type="entry name" value="Glycerol-3-phosphate (1)-acyltransferase"/>
    <property type="match status" value="1"/>
</dbReference>
<reference evidence="17 18" key="1">
    <citation type="journal article" date="2017" name="Nature">
        <title>The Apostasia genome and the evolution of orchids.</title>
        <authorList>
            <person name="Zhang G.Q."/>
            <person name="Liu K.W."/>
            <person name="Li Z."/>
            <person name="Lohaus R."/>
            <person name="Hsiao Y.Y."/>
            <person name="Niu S.C."/>
            <person name="Wang J.Y."/>
            <person name="Lin Y.C."/>
            <person name="Xu Q."/>
            <person name="Chen L.J."/>
            <person name="Yoshida K."/>
            <person name="Fujiwara S."/>
            <person name="Wang Z.W."/>
            <person name="Zhang Y.Q."/>
            <person name="Mitsuda N."/>
            <person name="Wang M."/>
            <person name="Liu G.H."/>
            <person name="Pecoraro L."/>
            <person name="Huang H.X."/>
            <person name="Xiao X.J."/>
            <person name="Lin M."/>
            <person name="Wu X.Y."/>
            <person name="Wu W.L."/>
            <person name="Chen Y.Y."/>
            <person name="Chang S.B."/>
            <person name="Sakamoto S."/>
            <person name="Ohme-Takagi M."/>
            <person name="Yagi M."/>
            <person name="Zeng S.J."/>
            <person name="Shen C.Y."/>
            <person name="Yeh C.M."/>
            <person name="Luo Y.B."/>
            <person name="Tsai W.C."/>
            <person name="Van de Peer Y."/>
            <person name="Liu Z.J."/>
        </authorList>
    </citation>
    <scope>NUCLEOTIDE SEQUENCE [LARGE SCALE GENOMIC DNA]</scope>
    <source>
        <strain evidence="18">cv. Shenzhen</strain>
        <tissue evidence="17">Stem</tissue>
    </source>
</reference>
<evidence type="ECO:0000259" key="16">
    <source>
        <dbReference type="SMART" id="SM00563"/>
    </source>
</evidence>
<dbReference type="GO" id="GO:0004366">
    <property type="term" value="F:glycerol-3-phosphate O-acyltransferase activity"/>
    <property type="evidence" value="ECO:0007669"/>
    <property type="project" value="UniProtKB-EC"/>
</dbReference>
<keyword evidence="14 17" id="KW-0012">Acyltransferase</keyword>
<comment type="similarity">
    <text evidence="4">Belongs to the GPAT/DAPAT family.</text>
</comment>
<dbReference type="Pfam" id="PF01553">
    <property type="entry name" value="Acyltransferase"/>
    <property type="match status" value="1"/>
</dbReference>
<dbReference type="GO" id="GO:0009570">
    <property type="term" value="C:chloroplast stroma"/>
    <property type="evidence" value="ECO:0007669"/>
    <property type="project" value="UniProtKB-SubCell"/>
</dbReference>
<dbReference type="InterPro" id="IPR002123">
    <property type="entry name" value="Plipid/glycerol_acylTrfase"/>
</dbReference>
<dbReference type="InterPro" id="IPR016222">
    <property type="entry name" value="G3P_O-acylTrfase_chlp"/>
</dbReference>
<keyword evidence="13" id="KW-1208">Phospholipid metabolism</keyword>
<keyword evidence="12" id="KW-0594">Phospholipid biosynthesis</keyword>
<evidence type="ECO:0000313" key="17">
    <source>
        <dbReference type="EMBL" id="PKA55733.1"/>
    </source>
</evidence>
<comment type="pathway">
    <text evidence="2">Phospholipid metabolism; CDP-diacylglycerol biosynthesis; CDP-diacylglycerol from sn-glycerol 3-phosphate: step 1/3.</text>
</comment>
<evidence type="ECO:0000256" key="11">
    <source>
        <dbReference type="ARBA" id="ARBA00023098"/>
    </source>
</evidence>
<evidence type="ECO:0000256" key="2">
    <source>
        <dbReference type="ARBA" id="ARBA00004765"/>
    </source>
</evidence>
<dbReference type="GO" id="GO:0016024">
    <property type="term" value="P:CDP-diacylglycerol biosynthetic process"/>
    <property type="evidence" value="ECO:0007669"/>
    <property type="project" value="UniProtKB-UniPathway"/>
</dbReference>
<proteinExistence type="inferred from homology"/>
<evidence type="ECO:0000256" key="8">
    <source>
        <dbReference type="ARBA" id="ARBA00022640"/>
    </source>
</evidence>
<dbReference type="SUPFAM" id="SSF69593">
    <property type="entry name" value="Glycerol-3-phosphate (1)-acyltransferase"/>
    <property type="match status" value="1"/>
</dbReference>
<dbReference type="PIRSF" id="PIRSF000431">
    <property type="entry name" value="Glycerol-3-P_O-acyltransfrase"/>
    <property type="match status" value="1"/>
</dbReference>
<dbReference type="Pfam" id="PF14829">
    <property type="entry name" value="GPAT_N"/>
    <property type="match status" value="1"/>
</dbReference>
<dbReference type="CDD" id="cd07985">
    <property type="entry name" value="LPLAT_GPAT"/>
    <property type="match status" value="1"/>
</dbReference>
<comment type="pathway">
    <text evidence="3">Lipid metabolism.</text>
</comment>
<dbReference type="GO" id="GO:0006655">
    <property type="term" value="P:phosphatidylglycerol biosynthetic process"/>
    <property type="evidence" value="ECO:0007669"/>
    <property type="project" value="TreeGrafter"/>
</dbReference>
<dbReference type="PANTHER" id="PTHR35695:SF1">
    <property type="entry name" value="GLYCEROL-3-PHOSPHATE ACYLTRANSFERASE, CHLOROPLASTIC"/>
    <property type="match status" value="1"/>
</dbReference>
<evidence type="ECO:0000256" key="1">
    <source>
        <dbReference type="ARBA" id="ARBA00004470"/>
    </source>
</evidence>
<comment type="subcellular location">
    <subcellularLocation>
        <location evidence="1">Plastid</location>
        <location evidence="1">Chloroplast stroma</location>
    </subcellularLocation>
</comment>
<dbReference type="InterPro" id="IPR038114">
    <property type="entry name" value="GPAT_N_sf"/>
</dbReference>
<dbReference type="OrthoDB" id="524544at2759"/>
<evidence type="ECO:0000256" key="15">
    <source>
        <dbReference type="PIRSR" id="PIRSR000431-2"/>
    </source>
</evidence>
<evidence type="ECO:0000256" key="14">
    <source>
        <dbReference type="ARBA" id="ARBA00023315"/>
    </source>
</evidence>
<feature type="short sequence motif" description="HXXXXD motif" evidence="15">
    <location>
        <begin position="243"/>
        <end position="248"/>
    </location>
</feature>
<evidence type="ECO:0000256" key="7">
    <source>
        <dbReference type="ARBA" id="ARBA00022528"/>
    </source>
</evidence>
<protein>
    <recommendedName>
        <fullName evidence="5">glycerol-3-phosphate 1-O-acyltransferase</fullName>
        <ecNumber evidence="5">2.3.1.15</ecNumber>
    </recommendedName>
</protein>
<evidence type="ECO:0000313" key="18">
    <source>
        <dbReference type="Proteomes" id="UP000236161"/>
    </source>
</evidence>
<dbReference type="PANTHER" id="PTHR35695">
    <property type="entry name" value="GLYCEROL-3-PHOSPHATE ACYLTRANSFERASE, CHLOROPLASTIC"/>
    <property type="match status" value="1"/>
</dbReference>
<organism evidence="17 18">
    <name type="scientific">Apostasia shenzhenica</name>
    <dbReference type="NCBI Taxonomy" id="1088818"/>
    <lineage>
        <taxon>Eukaryota</taxon>
        <taxon>Viridiplantae</taxon>
        <taxon>Streptophyta</taxon>
        <taxon>Embryophyta</taxon>
        <taxon>Tracheophyta</taxon>
        <taxon>Spermatophyta</taxon>
        <taxon>Magnoliopsida</taxon>
        <taxon>Liliopsida</taxon>
        <taxon>Asparagales</taxon>
        <taxon>Orchidaceae</taxon>
        <taxon>Apostasioideae</taxon>
        <taxon>Apostasia</taxon>
    </lineage>
</organism>
<keyword evidence="8" id="KW-0934">Plastid</keyword>
<keyword evidence="9 17" id="KW-0808">Transferase</keyword>
<evidence type="ECO:0000256" key="13">
    <source>
        <dbReference type="ARBA" id="ARBA00023264"/>
    </source>
</evidence>
<keyword evidence="10" id="KW-0809">Transit peptide</keyword>
<evidence type="ECO:0000256" key="6">
    <source>
        <dbReference type="ARBA" id="ARBA00022516"/>
    </source>
</evidence>
<dbReference type="AlphaFoldDB" id="A0A2I0AJJ6"/>
<accession>A0A2I0AJJ6</accession>
<keyword evidence="18" id="KW-1185">Reference proteome</keyword>
<keyword evidence="11" id="KW-0443">Lipid metabolism</keyword>